<dbReference type="KEGG" id="clec:106666920"/>
<evidence type="ECO:0000256" key="1">
    <source>
        <dbReference type="SAM" id="MobiDB-lite"/>
    </source>
</evidence>
<feature type="region of interest" description="Disordered" evidence="1">
    <location>
        <begin position="279"/>
        <end position="300"/>
    </location>
</feature>
<feature type="compositionally biased region" description="Basic and acidic residues" evidence="1">
    <location>
        <begin position="253"/>
        <end position="263"/>
    </location>
</feature>
<dbReference type="EnsemblMetazoa" id="XM_014394459.2">
    <property type="protein sequence ID" value="XP_014249945.1"/>
    <property type="gene ID" value="LOC106666920"/>
</dbReference>
<dbReference type="CTD" id="41899"/>
<dbReference type="RefSeq" id="XP_014249945.1">
    <property type="nucleotide sequence ID" value="XM_014394459.2"/>
</dbReference>
<keyword evidence="2" id="KW-0472">Membrane</keyword>
<accession>A0A8I6THQ5</accession>
<dbReference type="Proteomes" id="UP000494040">
    <property type="component" value="Unassembled WGS sequence"/>
</dbReference>
<reference evidence="3" key="1">
    <citation type="submission" date="2022-01" db="UniProtKB">
        <authorList>
            <consortium name="EnsemblMetazoa"/>
        </authorList>
    </citation>
    <scope>IDENTIFICATION</scope>
</reference>
<organism evidence="3 4">
    <name type="scientific">Cimex lectularius</name>
    <name type="common">Bed bug</name>
    <name type="synonym">Acanthia lectularia</name>
    <dbReference type="NCBI Taxonomy" id="79782"/>
    <lineage>
        <taxon>Eukaryota</taxon>
        <taxon>Metazoa</taxon>
        <taxon>Ecdysozoa</taxon>
        <taxon>Arthropoda</taxon>
        <taxon>Hexapoda</taxon>
        <taxon>Insecta</taxon>
        <taxon>Pterygota</taxon>
        <taxon>Neoptera</taxon>
        <taxon>Paraneoptera</taxon>
        <taxon>Hemiptera</taxon>
        <taxon>Heteroptera</taxon>
        <taxon>Panheteroptera</taxon>
        <taxon>Cimicomorpha</taxon>
        <taxon>Cimicidae</taxon>
        <taxon>Cimex</taxon>
    </lineage>
</organism>
<feature type="region of interest" description="Disordered" evidence="1">
    <location>
        <begin position="232"/>
        <end position="263"/>
    </location>
</feature>
<dbReference type="AlphaFoldDB" id="A0A8I6THQ5"/>
<evidence type="ECO:0000313" key="4">
    <source>
        <dbReference type="Proteomes" id="UP000494040"/>
    </source>
</evidence>
<proteinExistence type="predicted"/>
<protein>
    <submittedName>
        <fullName evidence="3">Uncharacterized protein</fullName>
    </submittedName>
</protein>
<sequence length="402" mass="44462">MRKGMEVSVIWSMDCSDFGDPECPGPPPPVFHLPPPPRPPFLHDLPDCSLDLETCNAMPVIDAEYHSSPALPSVAVIVVSTLFGLVMVLIATAFLCKHKKKMQNFLPCKSSPQNHCDISHGNGVIYEDLTNIRPRPLPQPSIEMLDVKGRSEVGFAPPSYPVISHSPVFICPPPPRTLPHHQYCSQDLYNPVYEELSNGSGGRGESEGDSECGRQGIGSEDEFAEDELSLAGVPMPNHHSGTSSLQGSTGNDLSRDIDSSDPDDRVRFLGSRNFSLPPGSRARCYGERRPRSLERRRAGRNKVTECAEFHEGLLLDALLQLYPKGPIPTSHHKLPYILPVPHPHYDTVLQYHHQPRQTDFTTFRPSHDSDSGYSHNTSGGRGSTSRGRKYNHKVHTNDLVMS</sequence>
<name>A0A8I6THQ5_CIMLE</name>
<keyword evidence="2" id="KW-0812">Transmembrane</keyword>
<feature type="region of interest" description="Disordered" evidence="1">
    <location>
        <begin position="359"/>
        <end position="402"/>
    </location>
</feature>
<evidence type="ECO:0000256" key="2">
    <source>
        <dbReference type="SAM" id="Phobius"/>
    </source>
</evidence>
<dbReference type="GeneID" id="106666920"/>
<keyword evidence="2" id="KW-1133">Transmembrane helix</keyword>
<feature type="compositionally biased region" description="Polar residues" evidence="1">
    <location>
        <begin position="239"/>
        <end position="251"/>
    </location>
</feature>
<evidence type="ECO:0000313" key="3">
    <source>
        <dbReference type="EnsemblMetazoa" id="XP_014249945.1"/>
    </source>
</evidence>
<feature type="region of interest" description="Disordered" evidence="1">
    <location>
        <begin position="195"/>
        <end position="217"/>
    </location>
</feature>
<dbReference type="OrthoDB" id="6424379at2759"/>
<feature type="compositionally biased region" description="Basic and acidic residues" evidence="1">
    <location>
        <begin position="284"/>
        <end position="300"/>
    </location>
</feature>
<keyword evidence="4" id="KW-1185">Reference proteome</keyword>
<feature type="transmembrane region" description="Helical" evidence="2">
    <location>
        <begin position="74"/>
        <end position="96"/>
    </location>
</feature>